<gene>
    <name evidence="2" type="ORF">SAMN02745161_3162</name>
</gene>
<sequence>MHTALLFLALCVGTFMPLQMGLNAMVNLHWSHSAPIASLISFFVGTIALSLFVYMSKTPIPPFATSTVPWYAWFAGLLGAVGVTTLTFLAPRLGALAMVSLIICGQLIGSVVFDHFGLVGYTIRPVTLMRILGIVLLIAGAYLVNRY</sequence>
<dbReference type="Proteomes" id="UP000184694">
    <property type="component" value="Unassembled WGS sequence"/>
</dbReference>
<accession>A0A1N6J548</accession>
<dbReference type="InterPro" id="IPR006750">
    <property type="entry name" value="YdcZ"/>
</dbReference>
<dbReference type="STRING" id="1121457.SAMN02745161_3162"/>
<dbReference type="AlphaFoldDB" id="A0A1N6J548"/>
<feature type="transmembrane region" description="Helical" evidence="1">
    <location>
        <begin position="34"/>
        <end position="56"/>
    </location>
</feature>
<organism evidence="2 3">
    <name type="scientific">Halodesulfovibrio marinisediminis DSM 17456</name>
    <dbReference type="NCBI Taxonomy" id="1121457"/>
    <lineage>
        <taxon>Bacteria</taxon>
        <taxon>Pseudomonadati</taxon>
        <taxon>Thermodesulfobacteriota</taxon>
        <taxon>Desulfovibrionia</taxon>
        <taxon>Desulfovibrionales</taxon>
        <taxon>Desulfovibrionaceae</taxon>
        <taxon>Halodesulfovibrio</taxon>
    </lineage>
</organism>
<name>A0A1N6J548_9BACT</name>
<evidence type="ECO:0000313" key="3">
    <source>
        <dbReference type="Proteomes" id="UP000184694"/>
    </source>
</evidence>
<keyword evidence="3" id="KW-1185">Reference proteome</keyword>
<protein>
    <submittedName>
        <fullName evidence="2">Transporter family-2 protein</fullName>
    </submittedName>
</protein>
<reference evidence="3" key="1">
    <citation type="submission" date="2016-11" db="EMBL/GenBank/DDBJ databases">
        <authorList>
            <person name="Varghese N."/>
            <person name="Submissions S."/>
        </authorList>
    </citation>
    <scope>NUCLEOTIDE SEQUENCE [LARGE SCALE GENOMIC DNA]</scope>
    <source>
        <strain evidence="3">DSM 17456</strain>
    </source>
</reference>
<dbReference type="RefSeq" id="WP_074217897.1">
    <property type="nucleotide sequence ID" value="NZ_FSRG01000008.1"/>
</dbReference>
<proteinExistence type="predicted"/>
<feature type="transmembrane region" description="Helical" evidence="1">
    <location>
        <begin position="125"/>
        <end position="144"/>
    </location>
</feature>
<feature type="transmembrane region" description="Helical" evidence="1">
    <location>
        <begin position="68"/>
        <end position="89"/>
    </location>
</feature>
<feature type="transmembrane region" description="Helical" evidence="1">
    <location>
        <begin position="95"/>
        <end position="113"/>
    </location>
</feature>
<keyword evidence="1" id="KW-0812">Transmembrane</keyword>
<keyword evidence="1" id="KW-1133">Transmembrane helix</keyword>
<dbReference type="Pfam" id="PF04657">
    <property type="entry name" value="DMT_YdcZ"/>
    <property type="match status" value="1"/>
</dbReference>
<dbReference type="PANTHER" id="PTHR34821:SF2">
    <property type="entry name" value="INNER MEMBRANE PROTEIN YDCZ"/>
    <property type="match status" value="1"/>
</dbReference>
<dbReference type="GO" id="GO:0005886">
    <property type="term" value="C:plasma membrane"/>
    <property type="evidence" value="ECO:0007669"/>
    <property type="project" value="TreeGrafter"/>
</dbReference>
<dbReference type="EMBL" id="FSRG01000008">
    <property type="protein sequence ID" value="SIO39391.1"/>
    <property type="molecule type" value="Genomic_DNA"/>
</dbReference>
<evidence type="ECO:0000313" key="2">
    <source>
        <dbReference type="EMBL" id="SIO39391.1"/>
    </source>
</evidence>
<dbReference type="OrthoDB" id="9097160at2"/>
<evidence type="ECO:0000256" key="1">
    <source>
        <dbReference type="SAM" id="Phobius"/>
    </source>
</evidence>
<keyword evidence="1" id="KW-0472">Membrane</keyword>
<dbReference type="PANTHER" id="PTHR34821">
    <property type="entry name" value="INNER MEMBRANE PROTEIN YDCZ"/>
    <property type="match status" value="1"/>
</dbReference>